<proteinExistence type="predicted"/>
<accession>A0A0F9DMC1</accession>
<organism evidence="2">
    <name type="scientific">marine sediment metagenome</name>
    <dbReference type="NCBI Taxonomy" id="412755"/>
    <lineage>
        <taxon>unclassified sequences</taxon>
        <taxon>metagenomes</taxon>
        <taxon>ecological metagenomes</taxon>
    </lineage>
</organism>
<evidence type="ECO:0000256" key="1">
    <source>
        <dbReference type="SAM" id="MobiDB-lite"/>
    </source>
</evidence>
<reference evidence="2" key="1">
    <citation type="journal article" date="2015" name="Nature">
        <title>Complex archaea that bridge the gap between prokaryotes and eukaryotes.</title>
        <authorList>
            <person name="Spang A."/>
            <person name="Saw J.H."/>
            <person name="Jorgensen S.L."/>
            <person name="Zaremba-Niedzwiedzka K."/>
            <person name="Martijn J."/>
            <person name="Lind A.E."/>
            <person name="van Eijk R."/>
            <person name="Schleper C."/>
            <person name="Guy L."/>
            <person name="Ettema T.J."/>
        </authorList>
    </citation>
    <scope>NUCLEOTIDE SEQUENCE</scope>
</reference>
<gene>
    <name evidence="2" type="ORF">LCGC14_2181420</name>
</gene>
<protein>
    <submittedName>
        <fullName evidence="2">Uncharacterized protein</fullName>
    </submittedName>
</protein>
<evidence type="ECO:0000313" key="2">
    <source>
        <dbReference type="EMBL" id="KKL62814.1"/>
    </source>
</evidence>
<dbReference type="EMBL" id="LAZR01028370">
    <property type="protein sequence ID" value="KKL62814.1"/>
    <property type="molecule type" value="Genomic_DNA"/>
</dbReference>
<name>A0A0F9DMC1_9ZZZZ</name>
<feature type="region of interest" description="Disordered" evidence="1">
    <location>
        <begin position="67"/>
        <end position="86"/>
    </location>
</feature>
<sequence>MPLDADSLFGPLRRSALPEHRKRVTACPCWDCVRDRGIGIILRGQSEAVRFILYLKWLKWTLRNNASGSRKDWPAISRAPEGMGLE</sequence>
<dbReference type="AlphaFoldDB" id="A0A0F9DMC1"/>
<comment type="caution">
    <text evidence="2">The sequence shown here is derived from an EMBL/GenBank/DDBJ whole genome shotgun (WGS) entry which is preliminary data.</text>
</comment>